<gene>
    <name evidence="3" type="ORF">VDAG_10490</name>
</gene>
<dbReference type="InParanoid" id="G2XK08"/>
<evidence type="ECO:0000256" key="1">
    <source>
        <dbReference type="SAM" id="MobiDB-lite"/>
    </source>
</evidence>
<dbReference type="eggNOG" id="ENOG502S3P2">
    <property type="taxonomic scope" value="Eukaryota"/>
</dbReference>
<keyword evidence="4" id="KW-1185">Reference proteome</keyword>
<dbReference type="EMBL" id="DS572735">
    <property type="protein sequence ID" value="EGY21508.1"/>
    <property type="molecule type" value="Genomic_DNA"/>
</dbReference>
<dbReference type="AlphaFoldDB" id="G2XK08"/>
<feature type="signal peptide" evidence="2">
    <location>
        <begin position="1"/>
        <end position="18"/>
    </location>
</feature>
<dbReference type="HOGENOM" id="CLU_419908_0_0_1"/>
<dbReference type="RefSeq" id="XP_009657943.1">
    <property type="nucleotide sequence ID" value="XM_009659648.1"/>
</dbReference>
<protein>
    <submittedName>
        <fullName evidence="3">Uncharacterized protein</fullName>
    </submittedName>
</protein>
<name>G2XK08_VERDV</name>
<feature type="region of interest" description="Disordered" evidence="1">
    <location>
        <begin position="116"/>
        <end position="179"/>
    </location>
</feature>
<evidence type="ECO:0000313" key="3">
    <source>
        <dbReference type="EMBL" id="EGY21508.1"/>
    </source>
</evidence>
<proteinExistence type="predicted"/>
<dbReference type="Proteomes" id="UP000001611">
    <property type="component" value="Unassembled WGS sequence"/>
</dbReference>
<dbReference type="KEGG" id="vda:VDAG_10490"/>
<feature type="chain" id="PRO_5003439770" evidence="2">
    <location>
        <begin position="19"/>
        <end position="653"/>
    </location>
</feature>
<sequence>MLILSLFAILAYVLPVWAECSADNLVRAFERAEAWPYCASLLGPKDSRTTVPPPRAAATYAPDRLISACSCLLSPSISSSGQVSSHSAGATRSYEPVIVSTTSACGLDSIHVSKLHNSTQSHIHTKSKTTKSRITTTRSASSSTSKHSGPKPTSKSSKTRSTTSRSLSSTTTTQTRITYAARPRTFTGVSVTGDLDATGCYAVPTPTGSLRESRLNNTDRNPPYVEAMYFDQNATQAKYVRVLDQALNSLFFDISDLDRIVIQDKEKNSLAIDNKGIHFASSTCKVKVDVMIDNFFGQLNNITNTTCLGAVPSPSNTTSIDRKDARGLRDDVKPRMMALESFFVLLKMKDQCGEPLRPELRPTVRIGPLPCETLQGPPGTFVATCPFPGSSSTEMRCEASVDALLSRLARGRLPGACPRLTTIWALLLDQMGPRLTQASLFQPFLEPGLNLGPRTLTTIAALLNQFRALWEPAGDFFASTTRGQSALEDTIASHGGAQALRRQACRALHQAPTPFNLTLAGPSAVVLATLRAAPNSTLEYTRNMTDSQQLACCPNAGTCTGGGADGSYGREALVPGSNCICGRTVDGSGVAFRTGLCKGYDACDADRPCGEGMACLVDSCCETNICVNGTECNAPGLARRMFGGMGRDARGGA</sequence>
<dbReference type="GeneID" id="20711953"/>
<feature type="compositionally biased region" description="Low complexity" evidence="1">
    <location>
        <begin position="132"/>
        <end position="178"/>
    </location>
</feature>
<evidence type="ECO:0000256" key="2">
    <source>
        <dbReference type="SAM" id="SignalP"/>
    </source>
</evidence>
<dbReference type="OMA" id="AFEITEC"/>
<accession>G2XK08</accession>
<reference evidence="4" key="2">
    <citation type="journal article" date="2011" name="PLoS Pathog.">
        <title>Comparative genomics yields insights into niche adaptation of plant vascular wilt pathogens.</title>
        <authorList>
            <person name="Klosterman S.J."/>
            <person name="Subbarao K.V."/>
            <person name="Kang S."/>
            <person name="Veronese P."/>
            <person name="Gold S.E."/>
            <person name="Thomma B.P.H.J."/>
            <person name="Chen Z."/>
            <person name="Henrissat B."/>
            <person name="Lee Y.-H."/>
            <person name="Park J."/>
            <person name="Garcia-Pedrajas M.D."/>
            <person name="Barbara D.J."/>
            <person name="Anchieta A."/>
            <person name="de Jonge R."/>
            <person name="Santhanam P."/>
            <person name="Maruthachalam K."/>
            <person name="Atallah Z."/>
            <person name="Amyotte S.G."/>
            <person name="Paz Z."/>
            <person name="Inderbitzin P."/>
            <person name="Hayes R.J."/>
            <person name="Heiman D.I."/>
            <person name="Young S."/>
            <person name="Zeng Q."/>
            <person name="Engels R."/>
            <person name="Galagan J."/>
            <person name="Cuomo C.A."/>
            <person name="Dobinson K.F."/>
            <person name="Ma L.-J."/>
        </authorList>
    </citation>
    <scope>NUCLEOTIDE SEQUENCE [LARGE SCALE GENOMIC DNA]</scope>
    <source>
        <strain evidence="4">VdLs.17 / ATCC MYA-4575 / FGSC 10137</strain>
    </source>
</reference>
<dbReference type="OrthoDB" id="5394947at2759"/>
<organism evidence="3 4">
    <name type="scientific">Verticillium dahliae (strain VdLs.17 / ATCC MYA-4575 / FGSC 10137)</name>
    <name type="common">Verticillium wilt</name>
    <dbReference type="NCBI Taxonomy" id="498257"/>
    <lineage>
        <taxon>Eukaryota</taxon>
        <taxon>Fungi</taxon>
        <taxon>Dikarya</taxon>
        <taxon>Ascomycota</taxon>
        <taxon>Pezizomycotina</taxon>
        <taxon>Sordariomycetes</taxon>
        <taxon>Hypocreomycetidae</taxon>
        <taxon>Glomerellales</taxon>
        <taxon>Plectosphaerellaceae</taxon>
        <taxon>Verticillium</taxon>
    </lineage>
</organism>
<reference evidence="3 4" key="1">
    <citation type="submission" date="2008-03" db="EMBL/GenBank/DDBJ databases">
        <title>The Genome Sequence of Verticillium dahliae VdLs.17.</title>
        <authorList>
            <consortium name="The Broad Institute Genome Sequencing Platform"/>
            <person name="Ma L.-J.J."/>
            <person name="Klosterman S.J."/>
            <person name="Subbarao K."/>
            <person name="Dobinson K."/>
            <person name="Veronese P."/>
            <person name="Kang S."/>
            <person name="Gold S.E."/>
            <person name="Young S."/>
            <person name="Jaffe D."/>
            <person name="Gnerre S."/>
            <person name="Berlin A."/>
            <person name="Heiman D."/>
            <person name="Hepburn T."/>
            <person name="Sykes S."/>
            <person name="Alvarado L."/>
            <person name="Kodira C.D."/>
            <person name="Lander E."/>
            <person name="Galagan J."/>
            <person name="Nusbaum C."/>
            <person name="Birren B."/>
        </authorList>
    </citation>
    <scope>NUCLEOTIDE SEQUENCE [LARGE SCALE GENOMIC DNA]</scope>
    <source>
        <strain evidence="4">VdLs.17 / ATCC MYA-4575 / FGSC 10137</strain>
    </source>
</reference>
<keyword evidence="2" id="KW-0732">Signal</keyword>
<evidence type="ECO:0000313" key="4">
    <source>
        <dbReference type="Proteomes" id="UP000001611"/>
    </source>
</evidence>